<dbReference type="AlphaFoldDB" id="K1QXM7"/>
<reference evidence="3" key="1">
    <citation type="journal article" date="2012" name="Nature">
        <title>The oyster genome reveals stress adaptation and complexity of shell formation.</title>
        <authorList>
            <person name="Zhang G."/>
            <person name="Fang X."/>
            <person name="Guo X."/>
            <person name="Li L."/>
            <person name="Luo R."/>
            <person name="Xu F."/>
            <person name="Yang P."/>
            <person name="Zhang L."/>
            <person name="Wang X."/>
            <person name="Qi H."/>
            <person name="Xiong Z."/>
            <person name="Que H."/>
            <person name="Xie Y."/>
            <person name="Holland P.W."/>
            <person name="Paps J."/>
            <person name="Zhu Y."/>
            <person name="Wu F."/>
            <person name="Chen Y."/>
            <person name="Wang J."/>
            <person name="Peng C."/>
            <person name="Meng J."/>
            <person name="Yang L."/>
            <person name="Liu J."/>
            <person name="Wen B."/>
            <person name="Zhang N."/>
            <person name="Huang Z."/>
            <person name="Zhu Q."/>
            <person name="Feng Y."/>
            <person name="Mount A."/>
            <person name="Hedgecock D."/>
            <person name="Xu Z."/>
            <person name="Liu Y."/>
            <person name="Domazet-Loso T."/>
            <person name="Du Y."/>
            <person name="Sun X."/>
            <person name="Zhang S."/>
            <person name="Liu B."/>
            <person name="Cheng P."/>
            <person name="Jiang X."/>
            <person name="Li J."/>
            <person name="Fan D."/>
            <person name="Wang W."/>
            <person name="Fu W."/>
            <person name="Wang T."/>
            <person name="Wang B."/>
            <person name="Zhang J."/>
            <person name="Peng Z."/>
            <person name="Li Y."/>
            <person name="Li N."/>
            <person name="Wang J."/>
            <person name="Chen M."/>
            <person name="He Y."/>
            <person name="Tan F."/>
            <person name="Song X."/>
            <person name="Zheng Q."/>
            <person name="Huang R."/>
            <person name="Yang H."/>
            <person name="Du X."/>
            <person name="Chen L."/>
            <person name="Yang M."/>
            <person name="Gaffney P.M."/>
            <person name="Wang S."/>
            <person name="Luo L."/>
            <person name="She Z."/>
            <person name="Ming Y."/>
            <person name="Huang W."/>
            <person name="Zhang S."/>
            <person name="Huang B."/>
            <person name="Zhang Y."/>
            <person name="Qu T."/>
            <person name="Ni P."/>
            <person name="Miao G."/>
            <person name="Wang J."/>
            <person name="Wang Q."/>
            <person name="Steinberg C.E."/>
            <person name="Wang H."/>
            <person name="Li N."/>
            <person name="Qian L."/>
            <person name="Zhang G."/>
            <person name="Li Y."/>
            <person name="Yang H."/>
            <person name="Liu X."/>
            <person name="Wang J."/>
            <person name="Yin Y."/>
            <person name="Wang J."/>
        </authorList>
    </citation>
    <scope>NUCLEOTIDE SEQUENCE [LARGE SCALE GENOMIC DNA]</scope>
    <source>
        <strain evidence="3">05x7-T-G4-1.051#20</strain>
    </source>
</reference>
<dbReference type="EMBL" id="JH817476">
    <property type="protein sequence ID" value="EKC26311.1"/>
    <property type="molecule type" value="Genomic_DNA"/>
</dbReference>
<dbReference type="CDD" id="cd17352">
    <property type="entry name" value="MFS_MCT_SLC16"/>
    <property type="match status" value="1"/>
</dbReference>
<dbReference type="PROSITE" id="PS50850">
    <property type="entry name" value="MFS"/>
    <property type="match status" value="1"/>
</dbReference>
<dbReference type="InterPro" id="IPR036259">
    <property type="entry name" value="MFS_trans_sf"/>
</dbReference>
<sequence>MKIVFRSSTKKKNHRVIPTPTVGVGLCRSARCYVCDVMTRIVGPAEKAYRDWLCTQHIPVFSRNSPPSRIPPCGDFCSGVEHKCPFLRPLTETTYAGEPSFICKDPSSDMVPSLSEQCYKQCYLTDDKNAKCLRQFPSRHNVSAALYTNTTEQTQKPKDVDKEVRDGNWLVVLAGFVMYFCSSGISSVFGLLYIELERETGSEILTLSWIGSLFIGFSLDSAPFVGIIARYWSYWSLAVVGGLLSSIGYFLGFISTSLPVLYLGLGVLSGLGFGISTFATVVVIGHTFTRRRPLALGVCTAGVGAGMIVFPPVYTLLLEMYGLRGLFLITAGLFLNNAVLGIFLRSSQRDVQQPTQTVMEGIINPKLVKSGKFAIFLLFNFLYIFAFSVPFTYIPLRATELGISLPLTALLVSISGVTSMTGRVLIGMIAGNLPRARPWLLLLFISLSGIVMNVVPFAQSYVTLAFLGAVFMLLTGAANSLVPVLVVDMFGTDLLACSLGLIYFIYGIGSMLGVPVVALVCEAAGDNQWAFHVAGFCLFVSSALVVVCNCMKTPEGFFQTNDNVKKIPDVESNMEAIDISVIDLPEPVGTPAA</sequence>
<comment type="subcellular location">
    <subcellularLocation>
        <location evidence="1">Membrane</location>
        <topology evidence="1">Multi-pass membrane protein</topology>
    </subcellularLocation>
</comment>
<dbReference type="Pfam" id="PF07690">
    <property type="entry name" value="MFS_1"/>
    <property type="match status" value="1"/>
</dbReference>
<feature type="domain" description="Major facilitator superfamily (MFS) profile" evidence="2">
    <location>
        <begin position="168"/>
        <end position="553"/>
    </location>
</feature>
<organism evidence="3">
    <name type="scientific">Magallana gigas</name>
    <name type="common">Pacific oyster</name>
    <name type="synonym">Crassostrea gigas</name>
    <dbReference type="NCBI Taxonomy" id="29159"/>
    <lineage>
        <taxon>Eukaryota</taxon>
        <taxon>Metazoa</taxon>
        <taxon>Spiralia</taxon>
        <taxon>Lophotrochozoa</taxon>
        <taxon>Mollusca</taxon>
        <taxon>Bivalvia</taxon>
        <taxon>Autobranchia</taxon>
        <taxon>Pteriomorphia</taxon>
        <taxon>Ostreida</taxon>
        <taxon>Ostreoidea</taxon>
        <taxon>Ostreidae</taxon>
        <taxon>Magallana</taxon>
    </lineage>
</organism>
<dbReference type="GO" id="GO:0016020">
    <property type="term" value="C:membrane"/>
    <property type="evidence" value="ECO:0007669"/>
    <property type="project" value="UniProtKB-SubCell"/>
</dbReference>
<protein>
    <submittedName>
        <fullName evidence="3">Monocarboxylate transporter 12</fullName>
    </submittedName>
</protein>
<accession>K1QXM7</accession>
<dbReference type="InterPro" id="IPR020846">
    <property type="entry name" value="MFS_dom"/>
</dbReference>
<dbReference type="InterPro" id="IPR011701">
    <property type="entry name" value="MFS"/>
</dbReference>
<gene>
    <name evidence="3" type="ORF">CGI_10012588</name>
</gene>
<evidence type="ECO:0000259" key="2">
    <source>
        <dbReference type="PROSITE" id="PS50850"/>
    </source>
</evidence>
<dbReference type="InParanoid" id="K1QXM7"/>
<evidence type="ECO:0000313" key="3">
    <source>
        <dbReference type="EMBL" id="EKC26311.1"/>
    </source>
</evidence>
<dbReference type="PANTHER" id="PTHR11360:SF260">
    <property type="entry name" value="MFS DOMAIN-CONTAINING PROTEIN"/>
    <property type="match status" value="1"/>
</dbReference>
<name>K1QXM7_MAGGI</name>
<evidence type="ECO:0000256" key="1">
    <source>
        <dbReference type="ARBA" id="ARBA00004141"/>
    </source>
</evidence>
<dbReference type="Gene3D" id="1.20.1250.20">
    <property type="entry name" value="MFS general substrate transporter like domains"/>
    <property type="match status" value="2"/>
</dbReference>
<dbReference type="GO" id="GO:0008028">
    <property type="term" value="F:monocarboxylic acid transmembrane transporter activity"/>
    <property type="evidence" value="ECO:0007669"/>
    <property type="project" value="TreeGrafter"/>
</dbReference>
<dbReference type="InterPro" id="IPR050327">
    <property type="entry name" value="Proton-linked_MCT"/>
</dbReference>
<proteinExistence type="predicted"/>
<dbReference type="SUPFAM" id="SSF103473">
    <property type="entry name" value="MFS general substrate transporter"/>
    <property type="match status" value="1"/>
</dbReference>
<dbReference type="PANTHER" id="PTHR11360">
    <property type="entry name" value="MONOCARBOXYLATE TRANSPORTER"/>
    <property type="match status" value="1"/>
</dbReference>
<dbReference type="HOGENOM" id="CLU_460229_0_0_1"/>